<dbReference type="OrthoDB" id="308357at2759"/>
<dbReference type="Pfam" id="PF02493">
    <property type="entry name" value="MORN"/>
    <property type="match status" value="4"/>
</dbReference>
<comment type="caution">
    <text evidence="2">The sequence shown here is derived from an EMBL/GenBank/DDBJ whole genome shotgun (WGS) entry which is preliminary data.</text>
</comment>
<dbReference type="PANTHER" id="PTHR43215:SF14">
    <property type="entry name" value="RADIAL SPOKE HEAD 1 HOMOLOG"/>
    <property type="match status" value="1"/>
</dbReference>
<sequence length="483" mass="56916">MNQKCFSFGHNQRQIEFVCIQAKEMLWGCSKCFEQNKVQYNFKPIVQIQKILNQAIQEIKNSNCLQEIQNQKSLFDQAIDQTNKIFIQNINLLKQSFELQYKEVFDFLTFVNNFSADNLDSVSNENSKYLLIVMNQKKTIYDKFEVQAALTIKKLEAIKNVIKKNINEVFDQGCQYILDGLNYKYDMPIEFRQQIQNLKIPLEYNVYDHPDLTYSMDYKLDNEVYYSGQFCNNQIQGIGVLELKNQNIIYYGAFIEGHFSYGIKIKLAQNQLFQGHFCQGQNQFDYCIDQCGIMILANVERYDGSFKNEQQEGYGITDKKNKDSYCGFWKNGKYEGQGCLISEEYGQVEGIFKDGKLNGKAIFKNAQERANLKITKRMDLGPQRISWKTLYIMDNLGTERKMDKELSKFQMKNNSMVLSKMINFVESALKQRKQWQQQIQNRSYQKLQKKVNLRMELKQEFLLQQPLAIKQRQRKQNTMKMAT</sequence>
<dbReference type="OMA" id="KEILWGC"/>
<proteinExistence type="predicted"/>
<gene>
    <name evidence="2" type="ORF">POCTA_138.1.T1030034</name>
</gene>
<organism evidence="2 3">
    <name type="scientific">Paramecium octaurelia</name>
    <dbReference type="NCBI Taxonomy" id="43137"/>
    <lineage>
        <taxon>Eukaryota</taxon>
        <taxon>Sar</taxon>
        <taxon>Alveolata</taxon>
        <taxon>Ciliophora</taxon>
        <taxon>Intramacronucleata</taxon>
        <taxon>Oligohymenophorea</taxon>
        <taxon>Peniculida</taxon>
        <taxon>Parameciidae</taxon>
        <taxon>Paramecium</taxon>
    </lineage>
</organism>
<dbReference type="SMART" id="SM00698">
    <property type="entry name" value="MORN"/>
    <property type="match status" value="3"/>
</dbReference>
<dbReference type="InterPro" id="IPR003409">
    <property type="entry name" value="MORN"/>
</dbReference>
<dbReference type="AlphaFoldDB" id="A0A8S1WVD7"/>
<evidence type="ECO:0000256" key="1">
    <source>
        <dbReference type="ARBA" id="ARBA00022737"/>
    </source>
</evidence>
<evidence type="ECO:0000313" key="2">
    <source>
        <dbReference type="EMBL" id="CAD8192787.1"/>
    </source>
</evidence>
<dbReference type="EMBL" id="CAJJDP010000103">
    <property type="protein sequence ID" value="CAD8192787.1"/>
    <property type="molecule type" value="Genomic_DNA"/>
</dbReference>
<protein>
    <recommendedName>
        <fullName evidence="4">MORN repeat protein</fullName>
    </recommendedName>
</protein>
<keyword evidence="1" id="KW-0677">Repeat</keyword>
<accession>A0A8S1WVD7</accession>
<dbReference type="Proteomes" id="UP000683925">
    <property type="component" value="Unassembled WGS sequence"/>
</dbReference>
<name>A0A8S1WVD7_PAROT</name>
<evidence type="ECO:0008006" key="4">
    <source>
        <dbReference type="Google" id="ProtNLM"/>
    </source>
</evidence>
<keyword evidence="3" id="KW-1185">Reference proteome</keyword>
<evidence type="ECO:0000313" key="3">
    <source>
        <dbReference type="Proteomes" id="UP000683925"/>
    </source>
</evidence>
<dbReference type="PANTHER" id="PTHR43215">
    <property type="entry name" value="RADIAL SPOKE HEAD 1 HOMOLOG"/>
    <property type="match status" value="1"/>
</dbReference>
<reference evidence="2" key="1">
    <citation type="submission" date="2021-01" db="EMBL/GenBank/DDBJ databases">
        <authorList>
            <consortium name="Genoscope - CEA"/>
            <person name="William W."/>
        </authorList>
    </citation>
    <scope>NUCLEOTIDE SEQUENCE</scope>
</reference>